<sequence length="174" mass="18852">MIKGQFAKLKTKYNTFNKELGYLGAGITVEQMLEDPNKRNLLERLKPTFTCTADPGQDHAAEAQELFAKSKQSTALGNDDWVDGGGEKEEEERRVGGKEDVLQQGGGLVQQRLPRDPAEPVEQGDITQGQISGQELSVDIPDISTSTAQHSQPHPLTPAISDNPGLLSTFSAHA</sequence>
<comment type="caution">
    <text evidence="2">The sequence shown here is derived from an EMBL/GenBank/DDBJ whole genome shotgun (WGS) entry which is preliminary data.</text>
</comment>
<feature type="compositionally biased region" description="Basic and acidic residues" evidence="1">
    <location>
        <begin position="85"/>
        <end position="101"/>
    </location>
</feature>
<proteinExistence type="predicted"/>
<feature type="compositionally biased region" description="Polar residues" evidence="1">
    <location>
        <begin position="125"/>
        <end position="135"/>
    </location>
</feature>
<reference evidence="2" key="1">
    <citation type="submission" date="2019-10" db="EMBL/GenBank/DDBJ databases">
        <authorList>
            <consortium name="DOE Joint Genome Institute"/>
            <person name="Kuo A."/>
            <person name="Miyauchi S."/>
            <person name="Kiss E."/>
            <person name="Drula E."/>
            <person name="Kohler A."/>
            <person name="Sanchez-Garcia M."/>
            <person name="Andreopoulos B."/>
            <person name="Barry K.W."/>
            <person name="Bonito G."/>
            <person name="Buee M."/>
            <person name="Carver A."/>
            <person name="Chen C."/>
            <person name="Cichocki N."/>
            <person name="Clum A."/>
            <person name="Culley D."/>
            <person name="Crous P.W."/>
            <person name="Fauchery L."/>
            <person name="Girlanda M."/>
            <person name="Hayes R."/>
            <person name="Keri Z."/>
            <person name="LaButti K."/>
            <person name="Lipzen A."/>
            <person name="Lombard V."/>
            <person name="Magnuson J."/>
            <person name="Maillard F."/>
            <person name="Morin E."/>
            <person name="Murat C."/>
            <person name="Nolan M."/>
            <person name="Ohm R."/>
            <person name="Pangilinan J."/>
            <person name="Pereira M."/>
            <person name="Perotto S."/>
            <person name="Peter M."/>
            <person name="Riley R."/>
            <person name="Sitrit Y."/>
            <person name="Stielow B."/>
            <person name="Szollosi G."/>
            <person name="Zifcakova L."/>
            <person name="Stursova M."/>
            <person name="Spatafora J.W."/>
            <person name="Tedersoo L."/>
            <person name="Vaario L.-M."/>
            <person name="Yamada A."/>
            <person name="Yan M."/>
            <person name="Wang P."/>
            <person name="Xu J."/>
            <person name="Bruns T."/>
            <person name="Baldrian P."/>
            <person name="Vilgalys R."/>
            <person name="Henrissat B."/>
            <person name="Grigoriev I.V."/>
            <person name="Hibbett D."/>
            <person name="Nagy L.G."/>
            <person name="Martin F.M."/>
        </authorList>
    </citation>
    <scope>NUCLEOTIDE SEQUENCE</scope>
    <source>
        <strain evidence="2">BED1</strain>
    </source>
</reference>
<protein>
    <submittedName>
        <fullName evidence="2">Uncharacterized protein</fullName>
    </submittedName>
</protein>
<reference evidence="2" key="2">
    <citation type="journal article" date="2020" name="Nat. Commun.">
        <title>Large-scale genome sequencing of mycorrhizal fungi provides insights into the early evolution of symbiotic traits.</title>
        <authorList>
            <person name="Miyauchi S."/>
            <person name="Kiss E."/>
            <person name="Kuo A."/>
            <person name="Drula E."/>
            <person name="Kohler A."/>
            <person name="Sanchez-Garcia M."/>
            <person name="Morin E."/>
            <person name="Andreopoulos B."/>
            <person name="Barry K.W."/>
            <person name="Bonito G."/>
            <person name="Buee M."/>
            <person name="Carver A."/>
            <person name="Chen C."/>
            <person name="Cichocki N."/>
            <person name="Clum A."/>
            <person name="Culley D."/>
            <person name="Crous P.W."/>
            <person name="Fauchery L."/>
            <person name="Girlanda M."/>
            <person name="Hayes R.D."/>
            <person name="Keri Z."/>
            <person name="LaButti K."/>
            <person name="Lipzen A."/>
            <person name="Lombard V."/>
            <person name="Magnuson J."/>
            <person name="Maillard F."/>
            <person name="Murat C."/>
            <person name="Nolan M."/>
            <person name="Ohm R.A."/>
            <person name="Pangilinan J."/>
            <person name="Pereira M.F."/>
            <person name="Perotto S."/>
            <person name="Peter M."/>
            <person name="Pfister S."/>
            <person name="Riley R."/>
            <person name="Sitrit Y."/>
            <person name="Stielow J.B."/>
            <person name="Szollosi G."/>
            <person name="Zifcakova L."/>
            <person name="Stursova M."/>
            <person name="Spatafora J.W."/>
            <person name="Tedersoo L."/>
            <person name="Vaario L.M."/>
            <person name="Yamada A."/>
            <person name="Yan M."/>
            <person name="Wang P."/>
            <person name="Xu J."/>
            <person name="Bruns T."/>
            <person name="Baldrian P."/>
            <person name="Vilgalys R."/>
            <person name="Dunand C."/>
            <person name="Henrissat B."/>
            <person name="Grigoriev I.V."/>
            <person name="Hibbett D."/>
            <person name="Nagy L.G."/>
            <person name="Martin F.M."/>
        </authorList>
    </citation>
    <scope>NUCLEOTIDE SEQUENCE</scope>
    <source>
        <strain evidence="2">BED1</strain>
    </source>
</reference>
<organism evidence="2 3">
    <name type="scientific">Boletus edulis BED1</name>
    <dbReference type="NCBI Taxonomy" id="1328754"/>
    <lineage>
        <taxon>Eukaryota</taxon>
        <taxon>Fungi</taxon>
        <taxon>Dikarya</taxon>
        <taxon>Basidiomycota</taxon>
        <taxon>Agaricomycotina</taxon>
        <taxon>Agaricomycetes</taxon>
        <taxon>Agaricomycetidae</taxon>
        <taxon>Boletales</taxon>
        <taxon>Boletineae</taxon>
        <taxon>Boletaceae</taxon>
        <taxon>Boletoideae</taxon>
        <taxon>Boletus</taxon>
    </lineage>
</organism>
<evidence type="ECO:0000313" key="2">
    <source>
        <dbReference type="EMBL" id="KAF8443735.1"/>
    </source>
</evidence>
<feature type="compositionally biased region" description="Polar residues" evidence="1">
    <location>
        <begin position="143"/>
        <end position="154"/>
    </location>
</feature>
<evidence type="ECO:0000256" key="1">
    <source>
        <dbReference type="SAM" id="MobiDB-lite"/>
    </source>
</evidence>
<gene>
    <name evidence="2" type="ORF">L210DRAFT_3643327</name>
</gene>
<accession>A0AAD4BYM1</accession>
<dbReference type="EMBL" id="WHUW01000007">
    <property type="protein sequence ID" value="KAF8443735.1"/>
    <property type="molecule type" value="Genomic_DNA"/>
</dbReference>
<evidence type="ECO:0000313" key="3">
    <source>
        <dbReference type="Proteomes" id="UP001194468"/>
    </source>
</evidence>
<feature type="region of interest" description="Disordered" evidence="1">
    <location>
        <begin position="69"/>
        <end position="174"/>
    </location>
</feature>
<keyword evidence="3" id="KW-1185">Reference proteome</keyword>
<name>A0AAD4BYM1_BOLED</name>
<dbReference type="Proteomes" id="UP001194468">
    <property type="component" value="Unassembled WGS sequence"/>
</dbReference>
<dbReference type="AlphaFoldDB" id="A0AAD4BYM1"/>